<dbReference type="STRING" id="765440.A0A0C3C2C1"/>
<dbReference type="OrthoDB" id="2985259at2759"/>
<evidence type="ECO:0000313" key="2">
    <source>
        <dbReference type="EMBL" id="KIM83667.1"/>
    </source>
</evidence>
<dbReference type="SUPFAM" id="SSF56112">
    <property type="entry name" value="Protein kinase-like (PK-like)"/>
    <property type="match status" value="1"/>
</dbReference>
<dbReference type="AlphaFoldDB" id="A0A0C3C2C1"/>
<dbReference type="InterPro" id="IPR000719">
    <property type="entry name" value="Prot_kinase_dom"/>
</dbReference>
<dbReference type="EMBL" id="KN832990">
    <property type="protein sequence ID" value="KIM83667.1"/>
    <property type="molecule type" value="Genomic_DNA"/>
</dbReference>
<organism evidence="2 3">
    <name type="scientific">Piloderma croceum (strain F 1598)</name>
    <dbReference type="NCBI Taxonomy" id="765440"/>
    <lineage>
        <taxon>Eukaryota</taxon>
        <taxon>Fungi</taxon>
        <taxon>Dikarya</taxon>
        <taxon>Basidiomycota</taxon>
        <taxon>Agaricomycotina</taxon>
        <taxon>Agaricomycetes</taxon>
        <taxon>Agaricomycetidae</taxon>
        <taxon>Atheliales</taxon>
        <taxon>Atheliaceae</taxon>
        <taxon>Piloderma</taxon>
    </lineage>
</organism>
<proteinExistence type="predicted"/>
<dbReference type="PROSITE" id="PS50011">
    <property type="entry name" value="PROTEIN_KINASE_DOM"/>
    <property type="match status" value="1"/>
</dbReference>
<dbReference type="GO" id="GO:0005524">
    <property type="term" value="F:ATP binding"/>
    <property type="evidence" value="ECO:0007669"/>
    <property type="project" value="InterPro"/>
</dbReference>
<feature type="non-terminal residue" evidence="2">
    <location>
        <position position="221"/>
    </location>
</feature>
<reference evidence="3" key="2">
    <citation type="submission" date="2015-01" db="EMBL/GenBank/DDBJ databases">
        <title>Evolutionary Origins and Diversification of the Mycorrhizal Mutualists.</title>
        <authorList>
            <consortium name="DOE Joint Genome Institute"/>
            <consortium name="Mycorrhizal Genomics Consortium"/>
            <person name="Kohler A."/>
            <person name="Kuo A."/>
            <person name="Nagy L.G."/>
            <person name="Floudas D."/>
            <person name="Copeland A."/>
            <person name="Barry K.W."/>
            <person name="Cichocki N."/>
            <person name="Veneault-Fourrey C."/>
            <person name="LaButti K."/>
            <person name="Lindquist E.A."/>
            <person name="Lipzen A."/>
            <person name="Lundell T."/>
            <person name="Morin E."/>
            <person name="Murat C."/>
            <person name="Riley R."/>
            <person name="Ohm R."/>
            <person name="Sun H."/>
            <person name="Tunlid A."/>
            <person name="Henrissat B."/>
            <person name="Grigoriev I.V."/>
            <person name="Hibbett D.S."/>
            <person name="Martin F."/>
        </authorList>
    </citation>
    <scope>NUCLEOTIDE SEQUENCE [LARGE SCALE GENOMIC DNA]</scope>
    <source>
        <strain evidence="3">F 1598</strain>
    </source>
</reference>
<evidence type="ECO:0000313" key="3">
    <source>
        <dbReference type="Proteomes" id="UP000054166"/>
    </source>
</evidence>
<dbReference type="Proteomes" id="UP000054166">
    <property type="component" value="Unassembled WGS sequence"/>
</dbReference>
<protein>
    <recommendedName>
        <fullName evidence="1">Protein kinase domain-containing protein</fullName>
    </recommendedName>
</protein>
<gene>
    <name evidence="2" type="ORF">PILCRDRAFT_7079</name>
</gene>
<name>A0A0C3C2C1_PILCF</name>
<dbReference type="InterPro" id="IPR011009">
    <property type="entry name" value="Kinase-like_dom_sf"/>
</dbReference>
<accession>A0A0C3C2C1</accession>
<dbReference type="HOGENOM" id="CLU_1253281_0_0_1"/>
<dbReference type="InParanoid" id="A0A0C3C2C1"/>
<reference evidence="2 3" key="1">
    <citation type="submission" date="2014-04" db="EMBL/GenBank/DDBJ databases">
        <authorList>
            <consortium name="DOE Joint Genome Institute"/>
            <person name="Kuo A."/>
            <person name="Tarkka M."/>
            <person name="Buscot F."/>
            <person name="Kohler A."/>
            <person name="Nagy L.G."/>
            <person name="Floudas D."/>
            <person name="Copeland A."/>
            <person name="Barry K.W."/>
            <person name="Cichocki N."/>
            <person name="Veneault-Fourrey C."/>
            <person name="LaButti K."/>
            <person name="Lindquist E.A."/>
            <person name="Lipzen A."/>
            <person name="Lundell T."/>
            <person name="Morin E."/>
            <person name="Murat C."/>
            <person name="Sun H."/>
            <person name="Tunlid A."/>
            <person name="Henrissat B."/>
            <person name="Grigoriev I.V."/>
            <person name="Hibbett D.S."/>
            <person name="Martin F."/>
            <person name="Nordberg H.P."/>
            <person name="Cantor M.N."/>
            <person name="Hua S.X."/>
        </authorList>
    </citation>
    <scope>NUCLEOTIDE SEQUENCE [LARGE SCALE GENOMIC DNA]</scope>
    <source>
        <strain evidence="2 3">F 1598</strain>
    </source>
</reference>
<evidence type="ECO:0000259" key="1">
    <source>
        <dbReference type="PROSITE" id="PS50011"/>
    </source>
</evidence>
<dbReference type="GO" id="GO:0004672">
    <property type="term" value="F:protein kinase activity"/>
    <property type="evidence" value="ECO:0007669"/>
    <property type="project" value="InterPro"/>
</dbReference>
<sequence length="221" mass="25095">MHFPQSDVGPIIANLQSTLAKWRDYNTSPRLAVWDPLRTWFASQGLHIFDHAPESTVVKPPTNKLRAHDGTYSTHYNPPNIAHEHRRAVHCIARTTDGRDVLIRVVAKGKEGLQDLDILQYIATGHRAFLGDNHCLPMLRTLVLEDMTFAVFPFVDTGFSYPWYHNVDEVFDAVLQVLQGFEFLHRHLIAHRDVGADNILINLAEGPLAPLEKWGERPLPV</sequence>
<feature type="domain" description="Protein kinase" evidence="1">
    <location>
        <begin position="61"/>
        <end position="221"/>
    </location>
</feature>
<dbReference type="Gene3D" id="1.10.510.10">
    <property type="entry name" value="Transferase(Phosphotransferase) domain 1"/>
    <property type="match status" value="1"/>
</dbReference>
<keyword evidence="3" id="KW-1185">Reference proteome</keyword>